<evidence type="ECO:0000256" key="4">
    <source>
        <dbReference type="ARBA" id="ARBA00022989"/>
    </source>
</evidence>
<name>A0A4Q1VEZ2_9BRAD</name>
<protein>
    <submittedName>
        <fullName evidence="7">Amino acid ABC transporter permease</fullName>
    </submittedName>
</protein>
<dbReference type="InterPro" id="IPR043428">
    <property type="entry name" value="LivM-like"/>
</dbReference>
<feature type="transmembrane region" description="Helical" evidence="6">
    <location>
        <begin position="92"/>
        <end position="111"/>
    </location>
</feature>
<feature type="transmembrane region" description="Helical" evidence="6">
    <location>
        <begin position="12"/>
        <end position="30"/>
    </location>
</feature>
<dbReference type="AlphaFoldDB" id="A0A4Q1VEZ2"/>
<dbReference type="Pfam" id="PF02653">
    <property type="entry name" value="BPD_transp_2"/>
    <property type="match status" value="1"/>
</dbReference>
<feature type="transmembrane region" description="Helical" evidence="6">
    <location>
        <begin position="215"/>
        <end position="239"/>
    </location>
</feature>
<dbReference type="GO" id="GO:0005886">
    <property type="term" value="C:plasma membrane"/>
    <property type="evidence" value="ECO:0007669"/>
    <property type="project" value="UniProtKB-SubCell"/>
</dbReference>
<feature type="transmembrane region" description="Helical" evidence="6">
    <location>
        <begin position="166"/>
        <end position="184"/>
    </location>
</feature>
<feature type="transmembrane region" description="Helical" evidence="6">
    <location>
        <begin position="296"/>
        <end position="317"/>
    </location>
</feature>
<dbReference type="OrthoDB" id="9814461at2"/>
<evidence type="ECO:0000313" key="8">
    <source>
        <dbReference type="Proteomes" id="UP000290819"/>
    </source>
</evidence>
<keyword evidence="5 6" id="KW-0472">Membrane</keyword>
<comment type="caution">
    <text evidence="7">The sequence shown here is derived from an EMBL/GenBank/DDBJ whole genome shotgun (WGS) entry which is preliminary data.</text>
</comment>
<keyword evidence="8" id="KW-1185">Reference proteome</keyword>
<dbReference type="GO" id="GO:0015658">
    <property type="term" value="F:branched-chain amino acid transmembrane transporter activity"/>
    <property type="evidence" value="ECO:0007669"/>
    <property type="project" value="InterPro"/>
</dbReference>
<organism evidence="7 8">
    <name type="scientific">Bradyrhizobium betae</name>
    <dbReference type="NCBI Taxonomy" id="244734"/>
    <lineage>
        <taxon>Bacteria</taxon>
        <taxon>Pseudomonadati</taxon>
        <taxon>Pseudomonadota</taxon>
        <taxon>Alphaproteobacteria</taxon>
        <taxon>Hyphomicrobiales</taxon>
        <taxon>Nitrobacteraceae</taxon>
        <taxon>Bradyrhizobium</taxon>
    </lineage>
</organism>
<evidence type="ECO:0000256" key="1">
    <source>
        <dbReference type="ARBA" id="ARBA00004651"/>
    </source>
</evidence>
<evidence type="ECO:0000313" key="7">
    <source>
        <dbReference type="EMBL" id="RXT49843.1"/>
    </source>
</evidence>
<keyword evidence="3 6" id="KW-0812">Transmembrane</keyword>
<evidence type="ECO:0000256" key="3">
    <source>
        <dbReference type="ARBA" id="ARBA00022692"/>
    </source>
</evidence>
<keyword evidence="4 6" id="KW-1133">Transmembrane helix</keyword>
<proteinExistence type="predicted"/>
<reference evidence="7 8" key="1">
    <citation type="submission" date="2017-03" db="EMBL/GenBank/DDBJ databases">
        <authorList>
            <person name="Safronova V.I."/>
            <person name="Sazanova A.L."/>
            <person name="Chirak E.R."/>
        </authorList>
    </citation>
    <scope>NUCLEOTIDE SEQUENCE [LARGE SCALE GENOMIC DNA]</scope>
    <source>
        <strain evidence="7 8">Opo-243</strain>
    </source>
</reference>
<dbReference type="PANTHER" id="PTHR30482">
    <property type="entry name" value="HIGH-AFFINITY BRANCHED-CHAIN AMINO ACID TRANSPORT SYSTEM PERMEASE"/>
    <property type="match status" value="1"/>
</dbReference>
<evidence type="ECO:0000256" key="2">
    <source>
        <dbReference type="ARBA" id="ARBA00022475"/>
    </source>
</evidence>
<feature type="transmembrane region" description="Helical" evidence="6">
    <location>
        <begin position="251"/>
        <end position="276"/>
    </location>
</feature>
<gene>
    <name evidence="7" type="ORF">B5V03_08170</name>
</gene>
<dbReference type="CDD" id="cd06581">
    <property type="entry name" value="TM_PBP1_LivM_like"/>
    <property type="match status" value="1"/>
</dbReference>
<dbReference type="EMBL" id="MZXW01000015">
    <property type="protein sequence ID" value="RXT49843.1"/>
    <property type="molecule type" value="Genomic_DNA"/>
</dbReference>
<dbReference type="InterPro" id="IPR001851">
    <property type="entry name" value="ABC_transp_permease"/>
</dbReference>
<keyword evidence="2" id="KW-1003">Cell membrane</keyword>
<evidence type="ECO:0000256" key="5">
    <source>
        <dbReference type="ARBA" id="ARBA00023136"/>
    </source>
</evidence>
<comment type="subcellular location">
    <subcellularLocation>
        <location evidence="1">Cell membrane</location>
        <topology evidence="1">Multi-pass membrane protein</topology>
    </subcellularLocation>
</comment>
<dbReference type="RefSeq" id="WP_129268986.1">
    <property type="nucleotide sequence ID" value="NZ_MZXW01000015.1"/>
</dbReference>
<dbReference type="PANTHER" id="PTHR30482:SF10">
    <property type="entry name" value="HIGH-AFFINITY BRANCHED-CHAIN AMINO ACID TRANSPORT PROTEIN BRAE"/>
    <property type="match status" value="1"/>
</dbReference>
<evidence type="ECO:0000256" key="6">
    <source>
        <dbReference type="SAM" id="Phobius"/>
    </source>
</evidence>
<sequence length="325" mass="35339">MDKSFTERRRRELLVAASLTVAAALVPLFIKNPNVQNIMILTLMFGALSQSWNILSGYCGQISLGHALYFGLGAYTTTLLFTKFGVPPWFGMLAGGAISALIAMALGYPCFRLGGHYFAIATIVIAEIGLLLIQNWEWAGAALGIEMPVRGDSWLKFQFARSKLPYFYFALALACIAWFVTWWLEDSKWGYWWRAVKDNPDAAQSLGVVVFDSKMGAAAVSAFLVAIGGSFYAMYVSYIDPGSVMGFQFSLLMALPAVLGGIGTLWGPLLGAIILIPLTELTRSYIGGSGRGVDLIVYGTLIVVIALARPEGLIGLFSRRKEASR</sequence>
<accession>A0A4Q1VEZ2</accession>
<dbReference type="Proteomes" id="UP000290819">
    <property type="component" value="Unassembled WGS sequence"/>
</dbReference>